<evidence type="ECO:0000256" key="1">
    <source>
        <dbReference type="SAM" id="Coils"/>
    </source>
</evidence>
<gene>
    <name evidence="3" type="ORF">BCF59_0276</name>
</gene>
<keyword evidence="4" id="KW-1185">Reference proteome</keyword>
<comment type="caution">
    <text evidence="3">The sequence shown here is derived from an EMBL/GenBank/DDBJ whole genome shotgun (WGS) entry which is preliminary data.</text>
</comment>
<feature type="transmembrane region" description="Helical" evidence="2">
    <location>
        <begin position="12"/>
        <end position="31"/>
    </location>
</feature>
<keyword evidence="2" id="KW-0812">Transmembrane</keyword>
<keyword evidence="1" id="KW-0175">Coiled coil</keyword>
<dbReference type="NCBIfam" id="NF045959">
    <property type="entry name" value="LppA_rel_LP"/>
    <property type="match status" value="1"/>
</dbReference>
<organism evidence="3 4">
    <name type="scientific">Mycoplasmopsis mustelae</name>
    <dbReference type="NCBI Taxonomy" id="171289"/>
    <lineage>
        <taxon>Bacteria</taxon>
        <taxon>Bacillati</taxon>
        <taxon>Mycoplasmatota</taxon>
        <taxon>Mycoplasmoidales</taxon>
        <taxon>Metamycoplasmataceae</taxon>
        <taxon>Mycoplasmopsis</taxon>
    </lineage>
</organism>
<sequence>MKLKNKLKTSLYLIASVTPLGFVVACQSLLVEEKKDSQNDTQSEQIRNLKTELGGSINQLTDKKDFASKLQKANTEPELLDLKARIEIAKFNEIINKKQDLLTSIQKMQPDTIEKQVYYAKYLSISNSDDLDSLRGNIIGYFANLKENLKKSYIDKVHNNDDLLSKYNQLPNDYQAIKTLMQEAITEYNKEKQETLNTKKQELATKIQQIDKLKQSEYQDKLDAIVNLDDFADLETEVNEILQKQQLKKLFSDLDTLILEHNVKSTFYKGHDALAAYYKLREDLPNLYRELQISEKLQNKYQITLLNQGQTQANQETGVISNLQLMFTKDNHSKTVTFTLNGFKTFTKQQTNNKNNFLTIKQLDTSVTNLFPSLVAHMLLYIENPNLYNSKMLNASESSQLINYQTLLNKNTNLFTNTTTSFNPALKTKFFEINEATKTKYQYSIVAAKFNDLEGTLGLQVLIENADDNTNSEASIIKEFEFNGFRNTKTITEQQPLISLSLDKQYFEQLNKIINNDKELDKSKIIPNSETSQVILTQVFSDNQIRKMKTFLIKNADVTINDPLNTYKLAEKLKLKDLIGLSQNFILYPFYTRIANDEIKINNIALSVFPSSGIDGFSVKFKTSVDLYVPVTNSYTDLTDNQLDTKHILHIPLIFYIPGSQITIKTEQAGSTSIENKQNN</sequence>
<keyword evidence="2" id="KW-0472">Membrane</keyword>
<dbReference type="EMBL" id="SOCN01000001">
    <property type="protein sequence ID" value="TDV24317.1"/>
    <property type="molecule type" value="Genomic_DNA"/>
</dbReference>
<evidence type="ECO:0000313" key="3">
    <source>
        <dbReference type="EMBL" id="TDV24317.1"/>
    </source>
</evidence>
<dbReference type="PROSITE" id="PS51257">
    <property type="entry name" value="PROKAR_LIPOPROTEIN"/>
    <property type="match status" value="1"/>
</dbReference>
<dbReference type="Proteomes" id="UP000295757">
    <property type="component" value="Unassembled WGS sequence"/>
</dbReference>
<evidence type="ECO:0000256" key="2">
    <source>
        <dbReference type="SAM" id="Phobius"/>
    </source>
</evidence>
<protein>
    <submittedName>
        <fullName evidence="3">LppA/P72 family lipoprotein</fullName>
    </submittedName>
</protein>
<proteinExistence type="predicted"/>
<name>A0A4R7UCZ1_9BACT</name>
<evidence type="ECO:0000313" key="4">
    <source>
        <dbReference type="Proteomes" id="UP000295757"/>
    </source>
</evidence>
<dbReference type="OrthoDB" id="394969at2"/>
<dbReference type="RefSeq" id="WP_134110502.1">
    <property type="nucleotide sequence ID" value="NZ_SOCN01000001.1"/>
</dbReference>
<dbReference type="AlphaFoldDB" id="A0A4R7UCZ1"/>
<feature type="coiled-coil region" evidence="1">
    <location>
        <begin position="174"/>
        <end position="216"/>
    </location>
</feature>
<keyword evidence="2" id="KW-1133">Transmembrane helix</keyword>
<keyword evidence="3" id="KW-0449">Lipoprotein</keyword>
<accession>A0A4R7UCZ1</accession>
<reference evidence="3 4" key="1">
    <citation type="submission" date="2019-03" db="EMBL/GenBank/DDBJ databases">
        <title>Genomic Encyclopedia of Archaeal and Bacterial Type Strains, Phase II (KMG-II): from individual species to whole genera.</title>
        <authorList>
            <person name="Goeker M."/>
        </authorList>
    </citation>
    <scope>NUCLEOTIDE SEQUENCE [LARGE SCALE GENOMIC DNA]</scope>
    <source>
        <strain evidence="3 4">ATCC 35214</strain>
    </source>
</reference>